<dbReference type="HOGENOM" id="CLU_1153608_0_0_1"/>
<dbReference type="GeneID" id="5044239"/>
<dbReference type="OrthoDB" id="312902at2759"/>
<evidence type="ECO:0008006" key="3">
    <source>
        <dbReference type="Google" id="ProtNLM"/>
    </source>
</evidence>
<dbReference type="RefSeq" id="XP_001458454.1">
    <property type="nucleotide sequence ID" value="XM_001458417.1"/>
</dbReference>
<dbReference type="KEGG" id="ptm:GSPATT00023785001"/>
<keyword evidence="2" id="KW-1185">Reference proteome</keyword>
<sequence length="241" mass="28275">MNLTNHNDNHWQEIYQLGQINESQSFDNHNLEFSPQLLGSRQRTLTYPSSPLYTMVERDQNSDSEVQYYDDQLNELQQCCLRTETEKSESCCCKDENHHQQKHLIQKSIRKNKSNGKPNWDSSIRKNFPKLLGNHFLAHLEQISDQILPPPITQFLLEFHQIKESKKQLSFAISDFSKLCLASEESKKFFIDFLQNKLPVRLIHSNKFTKIKHVLDLVRNAYVGACNPERWKGNMQIAKPE</sequence>
<name>A0E6Z0_PARTE</name>
<dbReference type="EMBL" id="CT868661">
    <property type="protein sequence ID" value="CAK91057.1"/>
    <property type="molecule type" value="Genomic_DNA"/>
</dbReference>
<protein>
    <recommendedName>
        <fullName evidence="3">RGS domain-containing protein</fullName>
    </recommendedName>
</protein>
<reference evidence="1 2" key="1">
    <citation type="journal article" date="2006" name="Nature">
        <title>Global trends of whole-genome duplications revealed by the ciliate Paramecium tetraurelia.</title>
        <authorList>
            <consortium name="Genoscope"/>
            <person name="Aury J.-M."/>
            <person name="Jaillon O."/>
            <person name="Duret L."/>
            <person name="Noel B."/>
            <person name="Jubin C."/>
            <person name="Porcel B.M."/>
            <person name="Segurens B."/>
            <person name="Daubin V."/>
            <person name="Anthouard V."/>
            <person name="Aiach N."/>
            <person name="Arnaiz O."/>
            <person name="Billaut A."/>
            <person name="Beisson J."/>
            <person name="Blanc I."/>
            <person name="Bouhouche K."/>
            <person name="Camara F."/>
            <person name="Duharcourt S."/>
            <person name="Guigo R."/>
            <person name="Gogendeau D."/>
            <person name="Katinka M."/>
            <person name="Keller A.-M."/>
            <person name="Kissmehl R."/>
            <person name="Klotz C."/>
            <person name="Koll F."/>
            <person name="Le Moue A."/>
            <person name="Lepere C."/>
            <person name="Malinsky S."/>
            <person name="Nowacki M."/>
            <person name="Nowak J.K."/>
            <person name="Plattner H."/>
            <person name="Poulain J."/>
            <person name="Ruiz F."/>
            <person name="Serrano V."/>
            <person name="Zagulski M."/>
            <person name="Dessen P."/>
            <person name="Betermier M."/>
            <person name="Weissenbach J."/>
            <person name="Scarpelli C."/>
            <person name="Schachter V."/>
            <person name="Sperling L."/>
            <person name="Meyer E."/>
            <person name="Cohen J."/>
            <person name="Wincker P."/>
        </authorList>
    </citation>
    <scope>NUCLEOTIDE SEQUENCE [LARGE SCALE GENOMIC DNA]</scope>
    <source>
        <strain evidence="1 2">Stock d4-2</strain>
    </source>
</reference>
<evidence type="ECO:0000313" key="2">
    <source>
        <dbReference type="Proteomes" id="UP000000600"/>
    </source>
</evidence>
<dbReference type="InParanoid" id="A0E6Z0"/>
<organism evidence="1 2">
    <name type="scientific">Paramecium tetraurelia</name>
    <dbReference type="NCBI Taxonomy" id="5888"/>
    <lineage>
        <taxon>Eukaryota</taxon>
        <taxon>Sar</taxon>
        <taxon>Alveolata</taxon>
        <taxon>Ciliophora</taxon>
        <taxon>Intramacronucleata</taxon>
        <taxon>Oligohymenophorea</taxon>
        <taxon>Peniculida</taxon>
        <taxon>Parameciidae</taxon>
        <taxon>Paramecium</taxon>
    </lineage>
</organism>
<dbReference type="Proteomes" id="UP000000600">
    <property type="component" value="Unassembled WGS sequence"/>
</dbReference>
<evidence type="ECO:0000313" key="1">
    <source>
        <dbReference type="EMBL" id="CAK91057.1"/>
    </source>
</evidence>
<accession>A0E6Z0</accession>
<gene>
    <name evidence="1" type="ORF">GSPATT00023785001</name>
</gene>
<proteinExistence type="predicted"/>
<dbReference type="AlphaFoldDB" id="A0E6Z0"/>